<protein>
    <submittedName>
        <fullName evidence="2">NAD(P)-binding protein</fullName>
    </submittedName>
</protein>
<dbReference type="AlphaFoldDB" id="A0A177DZH6"/>
<keyword evidence="1" id="KW-0560">Oxidoreductase</keyword>
<dbReference type="Gene3D" id="3.40.50.720">
    <property type="entry name" value="NAD(P)-binding Rossmann-like Domain"/>
    <property type="match status" value="1"/>
</dbReference>
<dbReference type="PANTHER" id="PTHR47534:SF3">
    <property type="entry name" value="ALCOHOL DEHYDROGENASE-LIKE C-TERMINAL DOMAIN-CONTAINING PROTEIN"/>
    <property type="match status" value="1"/>
</dbReference>
<accession>A0A177DZH6</accession>
<dbReference type="SUPFAM" id="SSF51735">
    <property type="entry name" value="NAD(P)-binding Rossmann-fold domains"/>
    <property type="match status" value="1"/>
</dbReference>
<reference evidence="2 3" key="1">
    <citation type="submission" date="2016-05" db="EMBL/GenBank/DDBJ databases">
        <title>Comparative analysis of secretome profiles of manganese(II)-oxidizing ascomycete fungi.</title>
        <authorList>
            <consortium name="DOE Joint Genome Institute"/>
            <person name="Zeiner C.A."/>
            <person name="Purvine S.O."/>
            <person name="Zink E.M."/>
            <person name="Wu S."/>
            <person name="Pasa-Tolic L."/>
            <person name="Chaput D.L."/>
            <person name="Haridas S."/>
            <person name="Grigoriev I.V."/>
            <person name="Santelli C.M."/>
            <person name="Hansel C.M."/>
        </authorList>
    </citation>
    <scope>NUCLEOTIDE SEQUENCE [LARGE SCALE GENOMIC DNA]</scope>
    <source>
        <strain evidence="2 3">SRC1lrK2f</strain>
    </source>
</reference>
<dbReference type="InterPro" id="IPR052228">
    <property type="entry name" value="Sec_Metab_Biosynth_Oxidored"/>
</dbReference>
<gene>
    <name evidence="2" type="ORF">CC77DRAFT_1046284</name>
</gene>
<dbReference type="KEGG" id="aalt:CC77DRAFT_1046284"/>
<dbReference type="EMBL" id="KV441470">
    <property type="protein sequence ID" value="OAG24888.1"/>
    <property type="molecule type" value="Genomic_DNA"/>
</dbReference>
<dbReference type="GO" id="GO:0016491">
    <property type="term" value="F:oxidoreductase activity"/>
    <property type="evidence" value="ECO:0007669"/>
    <property type="project" value="UniProtKB-KW"/>
</dbReference>
<evidence type="ECO:0000313" key="2">
    <source>
        <dbReference type="EMBL" id="OAG24888.1"/>
    </source>
</evidence>
<dbReference type="InterPro" id="IPR036291">
    <property type="entry name" value="NAD(P)-bd_dom_sf"/>
</dbReference>
<dbReference type="InterPro" id="IPR002347">
    <property type="entry name" value="SDR_fam"/>
</dbReference>
<dbReference type="RefSeq" id="XP_018390309.1">
    <property type="nucleotide sequence ID" value="XM_018527435.1"/>
</dbReference>
<dbReference type="Pfam" id="PF00106">
    <property type="entry name" value="adh_short"/>
    <property type="match status" value="1"/>
</dbReference>
<dbReference type="Proteomes" id="UP000077248">
    <property type="component" value="Unassembled WGS sequence"/>
</dbReference>
<dbReference type="VEuPathDB" id="FungiDB:CC77DRAFT_1046284"/>
<dbReference type="OMA" id="IHAHPGM"/>
<keyword evidence="3" id="KW-1185">Reference proteome</keyword>
<dbReference type="GeneID" id="29113029"/>
<name>A0A177DZH6_ALTAL</name>
<proteinExistence type="predicted"/>
<evidence type="ECO:0000256" key="1">
    <source>
        <dbReference type="ARBA" id="ARBA00023002"/>
    </source>
</evidence>
<dbReference type="PANTHER" id="PTHR47534">
    <property type="entry name" value="YALI0E05731P"/>
    <property type="match status" value="1"/>
</dbReference>
<organism evidence="2 3">
    <name type="scientific">Alternaria alternata</name>
    <name type="common">Alternaria rot fungus</name>
    <name type="synonym">Torula alternata</name>
    <dbReference type="NCBI Taxonomy" id="5599"/>
    <lineage>
        <taxon>Eukaryota</taxon>
        <taxon>Fungi</taxon>
        <taxon>Dikarya</taxon>
        <taxon>Ascomycota</taxon>
        <taxon>Pezizomycotina</taxon>
        <taxon>Dothideomycetes</taxon>
        <taxon>Pleosporomycetidae</taxon>
        <taxon>Pleosporales</taxon>
        <taxon>Pleosporineae</taxon>
        <taxon>Pleosporaceae</taxon>
        <taxon>Alternaria</taxon>
        <taxon>Alternaria sect. Alternaria</taxon>
        <taxon>Alternaria alternata complex</taxon>
    </lineage>
</organism>
<sequence>MSSLEHILASNALIGPDDVPKTAVFVGATDGIGKATLQTLVSKGFQMKIYIVGRNKASHQGLLEDLARNNPRVTLIFIEGQISLVADAQRIASQIAAQEDRVDLLFLSSGYLPFTGPQETPEGLEASQVVSYYSHVVFVLRLLQQLRRASVRRPARVLNILAAGEESMDLYLDDLTLKKPEHFNVPAYAKHAATSVTLTLKRIAEEKENSNIVFIHAHPGMVSTKIFQKSWGDKYDPDTAHFPMPTRHIFQCTPEQAGERCLYLATSAEYGGVGVALQHGRQEARTMAHVSKHSLFAISDRMEYLQPDELLAELQKLGAPEVIWAHTMDVLETHGGVD</sequence>
<evidence type="ECO:0000313" key="3">
    <source>
        <dbReference type="Proteomes" id="UP000077248"/>
    </source>
</evidence>